<organism evidence="1 3">
    <name type="scientific">Colletotrichum higginsianum (strain IMI 349063)</name>
    <name type="common">Crucifer anthracnose fungus</name>
    <dbReference type="NCBI Taxonomy" id="759273"/>
    <lineage>
        <taxon>Eukaryota</taxon>
        <taxon>Fungi</taxon>
        <taxon>Dikarya</taxon>
        <taxon>Ascomycota</taxon>
        <taxon>Pezizomycotina</taxon>
        <taxon>Sordariomycetes</taxon>
        <taxon>Hypocreomycetidae</taxon>
        <taxon>Glomerellales</taxon>
        <taxon>Glomerellaceae</taxon>
        <taxon>Colletotrichum</taxon>
        <taxon>Colletotrichum destructivum species complex</taxon>
    </lineage>
</organism>
<reference evidence="4" key="4">
    <citation type="journal article" date="2017" name="BMC Genomics">
        <title>Gapless genome assembly of Colletotrichum higginsianum reveals chromosome structure and association of transposable elements with secondary metabolite gene clusters.</title>
        <authorList>
            <person name="Dallery J.-F."/>
            <person name="Lapalu N."/>
            <person name="Zampounis A."/>
            <person name="Pigne S."/>
            <person name="Luyten I."/>
            <person name="Amselem J."/>
            <person name="Wittenberg A.H.J."/>
            <person name="Zhou S."/>
            <person name="de Queiroz M.V."/>
            <person name="Robin G.P."/>
            <person name="Auger A."/>
            <person name="Hainaut M."/>
            <person name="Henrissat B."/>
            <person name="Kim K.-T."/>
            <person name="Lee Y.-H."/>
            <person name="Lespinet O."/>
            <person name="Schwartz D.C."/>
            <person name="Thon M.R."/>
            <person name="O'Connell R.J."/>
        </authorList>
    </citation>
    <scope>NUCLEOTIDE SEQUENCE [LARGE SCALE GENOMIC DNA]</scope>
    <source>
        <strain evidence="4">IMI 349063</strain>
    </source>
</reference>
<dbReference type="VEuPathDB" id="FungiDB:CH63R_05098"/>
<reference evidence="3" key="2">
    <citation type="journal article" date="2012" name="Nat. Genet.">
        <title>Lifestyle transitions in plant pathogenic Colletotrichum fungi deciphered by genome and transcriptome analyses.</title>
        <authorList>
            <person name="O'Connell R.J."/>
            <person name="Thon M.R."/>
            <person name="Hacquard S."/>
            <person name="Amyotte S.G."/>
            <person name="Kleemann J."/>
            <person name="Torres M.F."/>
            <person name="Damm U."/>
            <person name="Buiate E.A."/>
            <person name="Epstein L."/>
            <person name="Alkan N."/>
            <person name="Altmueller J."/>
            <person name="Alvarado-Balderrama L."/>
            <person name="Bauser C.A."/>
            <person name="Becker C."/>
            <person name="Birren B.W."/>
            <person name="Chen Z."/>
            <person name="Choi J."/>
            <person name="Crouch J.A."/>
            <person name="Duvick J.P."/>
            <person name="Farman M.A."/>
            <person name="Gan P."/>
            <person name="Heiman D."/>
            <person name="Henrissat B."/>
            <person name="Howard R.J."/>
            <person name="Kabbage M."/>
            <person name="Koch C."/>
            <person name="Kracher B."/>
            <person name="Kubo Y."/>
            <person name="Law A.D."/>
            <person name="Lebrun M.-H."/>
            <person name="Lee Y.-H."/>
            <person name="Miyara I."/>
            <person name="Moore N."/>
            <person name="Neumann U."/>
            <person name="Nordstroem K."/>
            <person name="Panaccione D.G."/>
            <person name="Panstruga R."/>
            <person name="Place M."/>
            <person name="Proctor R.H."/>
            <person name="Prusky D."/>
            <person name="Rech G."/>
            <person name="Reinhardt R."/>
            <person name="Rollins J.A."/>
            <person name="Rounsley S."/>
            <person name="Schardl C.L."/>
            <person name="Schwartz D.C."/>
            <person name="Shenoy N."/>
            <person name="Shirasu K."/>
            <person name="Sikhakolli U.R."/>
            <person name="Stueber K."/>
            <person name="Sukno S.A."/>
            <person name="Sweigard J.A."/>
            <person name="Takano Y."/>
            <person name="Takahara H."/>
            <person name="Trail F."/>
            <person name="van der Does H.C."/>
            <person name="Voll L.M."/>
            <person name="Will I."/>
            <person name="Young S."/>
            <person name="Zeng Q."/>
            <person name="Zhang J."/>
            <person name="Zhou S."/>
            <person name="Dickman M.B."/>
            <person name="Schulze-Lefert P."/>
            <person name="Ver Loren van Themaat E."/>
            <person name="Ma L.-J."/>
            <person name="Vaillancourt L.J."/>
        </authorList>
    </citation>
    <scope>NUCLEOTIDE SEQUENCE [LARGE SCALE GENOMIC DNA]</scope>
    <source>
        <strain evidence="3">IMI 349063</strain>
    </source>
</reference>
<keyword evidence="4" id="KW-1185">Reference proteome</keyword>
<dbReference type="HOGENOM" id="CLU_2739886_0_0_1"/>
<dbReference type="AlphaFoldDB" id="H1W267"/>
<dbReference type="Proteomes" id="UP000092177">
    <property type="component" value="Chromosome 3"/>
</dbReference>
<proteinExistence type="predicted"/>
<evidence type="ECO:0000313" key="2">
    <source>
        <dbReference type="EMBL" id="OBR12802.1"/>
    </source>
</evidence>
<evidence type="ECO:0000313" key="3">
    <source>
        <dbReference type="Proteomes" id="UP000007174"/>
    </source>
</evidence>
<name>H1W267_COLHI</name>
<evidence type="ECO:0000313" key="4">
    <source>
        <dbReference type="Proteomes" id="UP000092177"/>
    </source>
</evidence>
<dbReference type="Proteomes" id="UP000007174">
    <property type="component" value="Unassembled WGS sequence"/>
</dbReference>
<dbReference type="EMBL" id="CACQ02008837">
    <property type="protein sequence ID" value="CCF46580.1"/>
    <property type="molecule type" value="Genomic_DNA"/>
</dbReference>
<evidence type="ECO:0000313" key="1">
    <source>
        <dbReference type="EMBL" id="CCF46580.1"/>
    </source>
</evidence>
<sequence length="71" mass="8334">MPVRLTRCHLAHQLAKKWQGHLDSGETRRQSSRSCRRHVAEMPLMQHPQQGIPCSFTPSTYLQFWNYQVQG</sequence>
<reference evidence="2" key="3">
    <citation type="submission" date="2016-02" db="EMBL/GenBank/DDBJ databases">
        <title>Resequencing and annotation of the Colletotrichum higginsianum genome.</title>
        <authorList>
            <person name="O'Connell R."/>
            <person name="Zambounis A."/>
            <person name="Thon M."/>
            <person name="Dallery J.-F."/>
        </authorList>
    </citation>
    <scope>NUCLEOTIDE SEQUENCE [LARGE SCALE GENOMIC DNA]</scope>
    <source>
        <strain evidence="2">IMI 349063</strain>
    </source>
</reference>
<protein>
    <submittedName>
        <fullName evidence="1">Uncharacterized protein</fullName>
    </submittedName>
</protein>
<accession>H1W267</accession>
<dbReference type="KEGG" id="chig:CH63R_05098"/>
<dbReference type="RefSeq" id="XP_018161319.1">
    <property type="nucleotide sequence ID" value="XM_018300073.1"/>
</dbReference>
<dbReference type="GeneID" id="28864180"/>
<gene>
    <name evidence="1" type="ORF">CH063_15288</name>
    <name evidence="2" type="ORF">CH63R_05098</name>
</gene>
<dbReference type="EMBL" id="LTAN01000003">
    <property type="protein sequence ID" value="OBR12802.1"/>
    <property type="molecule type" value="Genomic_DNA"/>
</dbReference>
<reference evidence="1" key="1">
    <citation type="submission" date="2011-12" db="EMBL/GenBank/DDBJ databases">
        <title>The genome sequence of Colletotrichum higginsianum IMI 34906.</title>
        <authorList>
            <person name="Ma L.-J."/>
            <person name="O'Connell R."/>
            <person name="van Themaat E.V.L."/>
            <person name="Stueber K."/>
            <person name="Young S.K."/>
            <person name="Zeng Q."/>
            <person name="Gargeya S."/>
            <person name="Fitzgerald M."/>
            <person name="Haas B."/>
            <person name="Abouelleil A."/>
            <person name="Alvarado L."/>
            <person name="Arachchi H.M."/>
            <person name="Berlin A."/>
            <person name="Chapman S.B."/>
            <person name="Gearin G."/>
            <person name="Goldberg J."/>
            <person name="Griggs A."/>
            <person name="Gujja S."/>
            <person name="Hansen M."/>
            <person name="Heiman D."/>
            <person name="Howarth C."/>
            <person name="Larimer J."/>
            <person name="Lui A."/>
            <person name="MacDonald P.J.P."/>
            <person name="McCowen C."/>
            <person name="Montmayeur A."/>
            <person name="Murphy C."/>
            <person name="Neiman D."/>
            <person name="Pearson M."/>
            <person name="Priest M."/>
            <person name="Roberts A."/>
            <person name="Saif S."/>
            <person name="Shea T."/>
            <person name="Sisk P."/>
            <person name="Stolte C."/>
            <person name="Sykes S."/>
            <person name="Wortman J."/>
            <person name="Nusbaum C."/>
            <person name="Birren B."/>
        </authorList>
    </citation>
    <scope>NUCLEOTIDE SEQUENCE</scope>
    <source>
        <strain evidence="1">IMI 349063</strain>
    </source>
</reference>